<keyword evidence="4" id="KW-1185">Reference proteome</keyword>
<evidence type="ECO:0000313" key="4">
    <source>
        <dbReference type="Proteomes" id="UP000662888"/>
    </source>
</evidence>
<name>A0AA49A8W4_9BURK</name>
<accession>A0AA49A8W4</accession>
<dbReference type="EMBL" id="CP065053">
    <property type="protein sequence ID" value="QPI50075.1"/>
    <property type="molecule type" value="Genomic_DNA"/>
</dbReference>
<dbReference type="EMBL" id="CP065053">
    <property type="protein sequence ID" value="QPI50045.1"/>
    <property type="molecule type" value="Genomic_DNA"/>
</dbReference>
<keyword evidence="1" id="KW-1133">Transmembrane helix</keyword>
<dbReference type="RefSeq" id="WP_206089644.1">
    <property type="nucleotide sequence ID" value="NZ_CP065053.1"/>
</dbReference>
<proteinExistence type="predicted"/>
<evidence type="ECO:0000313" key="2">
    <source>
        <dbReference type="EMBL" id="QPI50045.1"/>
    </source>
</evidence>
<protein>
    <submittedName>
        <fullName evidence="2">Uncharacterized protein</fullName>
    </submittedName>
</protein>
<sequence length="180" mass="20715">MPKEGAAGSNETRKDDVVMGLVYFILMVIWFGVLWWVAKGITWLVDFRYKRLIATIVIVVGYPLPIADEIIGAVQFSRLCKHQMIYKDPEMAKKKGARLIYVHHERKRIDGVALAMTSQLWEFVYESDKSLMLSYVVFRTGQGRLTRYVQINEGSSPLIFSGVCSPKEEENLFLDYKIIN</sequence>
<evidence type="ECO:0000313" key="3">
    <source>
        <dbReference type="EMBL" id="QPI50075.1"/>
    </source>
</evidence>
<feature type="transmembrane region" description="Helical" evidence="1">
    <location>
        <begin position="17"/>
        <end position="37"/>
    </location>
</feature>
<keyword evidence="1" id="KW-0472">Membrane</keyword>
<evidence type="ECO:0000256" key="1">
    <source>
        <dbReference type="SAM" id="Phobius"/>
    </source>
</evidence>
<gene>
    <name evidence="3" type="ORF">IV454_00030</name>
    <name evidence="2" type="ORF">IV454_32405</name>
</gene>
<reference evidence="2 4" key="1">
    <citation type="submission" date="2020-11" db="EMBL/GenBank/DDBJ databases">
        <authorList>
            <person name="Sun Q."/>
        </authorList>
    </citation>
    <scope>NUCLEOTIDE SEQUENCE [LARGE SCALE GENOMIC DNA]</scope>
    <source>
        <strain evidence="2 4">P8398</strain>
    </source>
</reference>
<feature type="transmembrane region" description="Helical" evidence="1">
    <location>
        <begin position="49"/>
        <end position="67"/>
    </location>
</feature>
<dbReference type="Proteomes" id="UP000662888">
    <property type="component" value="Chromosome"/>
</dbReference>
<organism evidence="2 4">
    <name type="scientific">Massilia antarctica</name>
    <dbReference type="NCBI Taxonomy" id="2765360"/>
    <lineage>
        <taxon>Bacteria</taxon>
        <taxon>Pseudomonadati</taxon>
        <taxon>Pseudomonadota</taxon>
        <taxon>Betaproteobacteria</taxon>
        <taxon>Burkholderiales</taxon>
        <taxon>Oxalobacteraceae</taxon>
        <taxon>Telluria group</taxon>
        <taxon>Massilia</taxon>
    </lineage>
</organism>
<keyword evidence="1" id="KW-0812">Transmembrane</keyword>